<sequence length="396" mass="44438">MKKPFLLWSVSKLCQRQFFFGVYFPLHGGGVFSFFVDMFLKFVMPLHIRNDQYPYNFIKNLMRVSSIGLLVLVYGHGYGRAAIETAHSEISSHNEEDRKESQKDFHKKQENAGLKAASTSEKVAEAKPAFSPDPLEGGSAPVEIPPLPSLGEKEAEIEAVHLAKQMRHDIPHFKAYSSSQKQHWIAMAKAMIKATQTPIERPQILTVVDRNPHAQALAFILAQPEGSWLVLGGTHVSTGQSGRKYYYITPTGVFHNTTERLGYRALGTKNENGVRGIGLKGMRVWDMGWQWAEKGWLSSREKGQIRLEIHATDPALLEWKIGHPASEGCIRLPTAVNVFMDKHGLIDVLYEQAASYDIRFRALLPKDRIPSLIAGDALVVVDSAEHVQQPTYEDHV</sequence>
<dbReference type="KEGG" id="ebla:JGUZn3_04270"/>
<evidence type="ECO:0000256" key="3">
    <source>
        <dbReference type="ARBA" id="ARBA00022679"/>
    </source>
</evidence>
<dbReference type="GO" id="GO:0004180">
    <property type="term" value="F:carboxypeptidase activity"/>
    <property type="evidence" value="ECO:0007669"/>
    <property type="project" value="UniProtKB-ARBA"/>
</dbReference>
<feature type="transmembrane region" description="Helical" evidence="8">
    <location>
        <begin position="20"/>
        <end position="40"/>
    </location>
</feature>
<evidence type="ECO:0000256" key="6">
    <source>
        <dbReference type="ARBA" id="ARBA00023316"/>
    </source>
</evidence>
<dbReference type="GO" id="GO:0009252">
    <property type="term" value="P:peptidoglycan biosynthetic process"/>
    <property type="evidence" value="ECO:0007669"/>
    <property type="project" value="UniProtKB-UniPathway"/>
</dbReference>
<feature type="region of interest" description="Disordered" evidence="7">
    <location>
        <begin position="89"/>
        <end position="148"/>
    </location>
</feature>
<keyword evidence="4" id="KW-0133">Cell shape</keyword>
<name>A0A7H1NPG7_9PROT</name>
<keyword evidence="8" id="KW-0472">Membrane</keyword>
<keyword evidence="10" id="KW-1185">Reference proteome</keyword>
<keyword evidence="8" id="KW-0812">Transmembrane</keyword>
<evidence type="ECO:0000256" key="8">
    <source>
        <dbReference type="SAM" id="Phobius"/>
    </source>
</evidence>
<dbReference type="AlphaFoldDB" id="A0A7H1NPG7"/>
<evidence type="ECO:0000313" key="9">
    <source>
        <dbReference type="EMBL" id="QNT77677.1"/>
    </source>
</evidence>
<organism evidence="9 10">
    <name type="scientific">Entomobacter blattae</name>
    <dbReference type="NCBI Taxonomy" id="2762277"/>
    <lineage>
        <taxon>Bacteria</taxon>
        <taxon>Pseudomonadati</taxon>
        <taxon>Pseudomonadota</taxon>
        <taxon>Alphaproteobacteria</taxon>
        <taxon>Acetobacterales</taxon>
        <taxon>Acetobacteraceae</taxon>
        <taxon>Entomobacter</taxon>
    </lineage>
</organism>
<dbReference type="InterPro" id="IPR038063">
    <property type="entry name" value="Transpep_catalytic_dom"/>
</dbReference>
<dbReference type="UniPathway" id="UPA00219"/>
<evidence type="ECO:0000256" key="5">
    <source>
        <dbReference type="ARBA" id="ARBA00022984"/>
    </source>
</evidence>
<reference evidence="9 10" key="1">
    <citation type="submission" date="2020-08" db="EMBL/GenBank/DDBJ databases">
        <title>Complete genome sequence of Entomobacter blattae G55GP.</title>
        <authorList>
            <person name="Poehlein A."/>
            <person name="Guzman J."/>
            <person name="Daniel R."/>
            <person name="Vilcinskas A."/>
        </authorList>
    </citation>
    <scope>NUCLEOTIDE SEQUENCE [LARGE SCALE GENOMIC DNA]</scope>
    <source>
        <strain evidence="9 10">G55GP</strain>
    </source>
</reference>
<comment type="similarity">
    <text evidence="2">Belongs to the YkuD family.</text>
</comment>
<feature type="compositionally biased region" description="Basic and acidic residues" evidence="7">
    <location>
        <begin position="89"/>
        <end position="110"/>
    </location>
</feature>
<evidence type="ECO:0000256" key="4">
    <source>
        <dbReference type="ARBA" id="ARBA00022960"/>
    </source>
</evidence>
<evidence type="ECO:0000256" key="2">
    <source>
        <dbReference type="ARBA" id="ARBA00005992"/>
    </source>
</evidence>
<evidence type="ECO:0000256" key="1">
    <source>
        <dbReference type="ARBA" id="ARBA00004752"/>
    </source>
</evidence>
<keyword evidence="3" id="KW-0808">Transferase</keyword>
<dbReference type="GO" id="GO:0071555">
    <property type="term" value="P:cell wall organization"/>
    <property type="evidence" value="ECO:0007669"/>
    <property type="project" value="UniProtKB-KW"/>
</dbReference>
<accession>A0A7H1NPG7</accession>
<dbReference type="Proteomes" id="UP000516349">
    <property type="component" value="Chromosome"/>
</dbReference>
<evidence type="ECO:0008006" key="11">
    <source>
        <dbReference type="Google" id="ProtNLM"/>
    </source>
</evidence>
<keyword evidence="6" id="KW-0961">Cell wall biogenesis/degradation</keyword>
<protein>
    <recommendedName>
        <fullName evidence="11">YkuD domain-containing protein</fullName>
    </recommendedName>
</protein>
<proteinExistence type="inferred from homology"/>
<evidence type="ECO:0000313" key="10">
    <source>
        <dbReference type="Proteomes" id="UP000516349"/>
    </source>
</evidence>
<gene>
    <name evidence="9" type="ORF">JGUZn3_04270</name>
</gene>
<dbReference type="CDD" id="cd16913">
    <property type="entry name" value="YkuD_like"/>
    <property type="match status" value="1"/>
</dbReference>
<keyword evidence="5" id="KW-0573">Peptidoglycan synthesis</keyword>
<dbReference type="EMBL" id="CP060244">
    <property type="protein sequence ID" value="QNT77677.1"/>
    <property type="molecule type" value="Genomic_DNA"/>
</dbReference>
<comment type="pathway">
    <text evidence="1">Cell wall biogenesis; peptidoglycan biosynthesis.</text>
</comment>
<dbReference type="GO" id="GO:0016740">
    <property type="term" value="F:transferase activity"/>
    <property type="evidence" value="ECO:0007669"/>
    <property type="project" value="UniProtKB-KW"/>
</dbReference>
<dbReference type="InterPro" id="IPR005490">
    <property type="entry name" value="LD_TPept_cat_dom"/>
</dbReference>
<keyword evidence="8" id="KW-1133">Transmembrane helix</keyword>
<dbReference type="GO" id="GO:0008360">
    <property type="term" value="P:regulation of cell shape"/>
    <property type="evidence" value="ECO:0007669"/>
    <property type="project" value="UniProtKB-KW"/>
</dbReference>
<dbReference type="Gene3D" id="2.40.440.10">
    <property type="entry name" value="L,D-transpeptidase catalytic domain-like"/>
    <property type="match status" value="1"/>
</dbReference>
<evidence type="ECO:0000256" key="7">
    <source>
        <dbReference type="SAM" id="MobiDB-lite"/>
    </source>
</evidence>